<dbReference type="PANTHER" id="PTHR43847">
    <property type="entry name" value="BLL3993 PROTEIN"/>
    <property type="match status" value="1"/>
</dbReference>
<organism evidence="7 8">
    <name type="scientific">Ascobolus immersus RN42</name>
    <dbReference type="NCBI Taxonomy" id="1160509"/>
    <lineage>
        <taxon>Eukaryota</taxon>
        <taxon>Fungi</taxon>
        <taxon>Dikarya</taxon>
        <taxon>Ascomycota</taxon>
        <taxon>Pezizomycotina</taxon>
        <taxon>Pezizomycetes</taxon>
        <taxon>Pezizales</taxon>
        <taxon>Ascobolaceae</taxon>
        <taxon>Ascobolus</taxon>
    </lineage>
</organism>
<evidence type="ECO:0000256" key="2">
    <source>
        <dbReference type="ARBA" id="ARBA00022692"/>
    </source>
</evidence>
<dbReference type="Gene3D" id="1.20.120.1630">
    <property type="match status" value="1"/>
</dbReference>
<feature type="chain" id="PRO_5018113628" description="Protein-S-isoprenylcysteine O-methyltransferase" evidence="6">
    <location>
        <begin position="28"/>
        <end position="236"/>
    </location>
</feature>
<feature type="signal peptide" evidence="6">
    <location>
        <begin position="1"/>
        <end position="27"/>
    </location>
</feature>
<feature type="transmembrane region" description="Helical" evidence="5">
    <location>
        <begin position="114"/>
        <end position="131"/>
    </location>
</feature>
<keyword evidence="8" id="KW-1185">Reference proteome</keyword>
<dbReference type="AlphaFoldDB" id="A0A3N4HZU6"/>
<dbReference type="Proteomes" id="UP000275078">
    <property type="component" value="Unassembled WGS sequence"/>
</dbReference>
<comment type="subcellular location">
    <subcellularLocation>
        <location evidence="5">Endoplasmic reticulum membrane</location>
        <topology evidence="5">Multi-pass membrane protein</topology>
    </subcellularLocation>
    <subcellularLocation>
        <location evidence="1">Membrane</location>
        <topology evidence="1">Multi-pass membrane protein</topology>
    </subcellularLocation>
</comment>
<evidence type="ECO:0000256" key="6">
    <source>
        <dbReference type="SAM" id="SignalP"/>
    </source>
</evidence>
<evidence type="ECO:0000256" key="3">
    <source>
        <dbReference type="ARBA" id="ARBA00022989"/>
    </source>
</evidence>
<keyword evidence="5" id="KW-0256">Endoplasmic reticulum</keyword>
<sequence>MARYPFFAKSIWLSLLTFLPFLHPYLPANFQNYPINVAVTGLSTAYLFFKLGTAVNPTPKFEIERGPIATFMEQKPCFMTVVFGPIALSFFSLLKAASGTTPSSIYSTATNQTLILLAPIFFASTLLRFLAINTLGRNFVHAAVTPKELITTGPYAYVRDPSYIAALLMGPASYVISGLGLLGVAWSWGLGMVVFLILLPWFIERLKIEEELMGRNIKEYRAYQKRVPWRFVPGVW</sequence>
<evidence type="ECO:0000256" key="4">
    <source>
        <dbReference type="ARBA" id="ARBA00023136"/>
    </source>
</evidence>
<evidence type="ECO:0000256" key="5">
    <source>
        <dbReference type="RuleBase" id="RU362022"/>
    </source>
</evidence>
<feature type="transmembrane region" description="Helical" evidence="5">
    <location>
        <begin position="34"/>
        <end position="55"/>
    </location>
</feature>
<feature type="transmembrane region" description="Helical" evidence="5">
    <location>
        <begin position="76"/>
        <end position="94"/>
    </location>
</feature>
<dbReference type="Pfam" id="PF04140">
    <property type="entry name" value="ICMT"/>
    <property type="match status" value="1"/>
</dbReference>
<dbReference type="EMBL" id="ML119708">
    <property type="protein sequence ID" value="RPA78717.1"/>
    <property type="molecule type" value="Genomic_DNA"/>
</dbReference>
<protein>
    <recommendedName>
        <fullName evidence="5">Protein-S-isoprenylcysteine O-methyltransferase</fullName>
        <ecNumber evidence="5">2.1.1.100</ecNumber>
    </recommendedName>
</protein>
<keyword evidence="5" id="KW-0489">Methyltransferase</keyword>
<keyword evidence="2 5" id="KW-0812">Transmembrane</keyword>
<comment type="catalytic activity">
    <reaction evidence="5">
        <text>[protein]-C-terminal S-[(2E,6E)-farnesyl]-L-cysteine + S-adenosyl-L-methionine = [protein]-C-terminal S-[(2E,6E)-farnesyl]-L-cysteine methyl ester + S-adenosyl-L-homocysteine</text>
        <dbReference type="Rhea" id="RHEA:21672"/>
        <dbReference type="Rhea" id="RHEA-COMP:12125"/>
        <dbReference type="Rhea" id="RHEA-COMP:12126"/>
        <dbReference type="ChEBI" id="CHEBI:57856"/>
        <dbReference type="ChEBI" id="CHEBI:59789"/>
        <dbReference type="ChEBI" id="CHEBI:90510"/>
        <dbReference type="ChEBI" id="CHEBI:90511"/>
        <dbReference type="EC" id="2.1.1.100"/>
    </reaction>
</comment>
<dbReference type="GO" id="GO:0004671">
    <property type="term" value="F:protein C-terminal S-isoprenylcysteine carboxyl O-methyltransferase activity"/>
    <property type="evidence" value="ECO:0007669"/>
    <property type="project" value="UniProtKB-EC"/>
</dbReference>
<keyword evidence="4 5" id="KW-0472">Membrane</keyword>
<reference evidence="7 8" key="1">
    <citation type="journal article" date="2018" name="Nat. Ecol. Evol.">
        <title>Pezizomycetes genomes reveal the molecular basis of ectomycorrhizal truffle lifestyle.</title>
        <authorList>
            <person name="Murat C."/>
            <person name="Payen T."/>
            <person name="Noel B."/>
            <person name="Kuo A."/>
            <person name="Morin E."/>
            <person name="Chen J."/>
            <person name="Kohler A."/>
            <person name="Krizsan K."/>
            <person name="Balestrini R."/>
            <person name="Da Silva C."/>
            <person name="Montanini B."/>
            <person name="Hainaut M."/>
            <person name="Levati E."/>
            <person name="Barry K.W."/>
            <person name="Belfiori B."/>
            <person name="Cichocki N."/>
            <person name="Clum A."/>
            <person name="Dockter R.B."/>
            <person name="Fauchery L."/>
            <person name="Guy J."/>
            <person name="Iotti M."/>
            <person name="Le Tacon F."/>
            <person name="Lindquist E.A."/>
            <person name="Lipzen A."/>
            <person name="Malagnac F."/>
            <person name="Mello A."/>
            <person name="Molinier V."/>
            <person name="Miyauchi S."/>
            <person name="Poulain J."/>
            <person name="Riccioni C."/>
            <person name="Rubini A."/>
            <person name="Sitrit Y."/>
            <person name="Splivallo R."/>
            <person name="Traeger S."/>
            <person name="Wang M."/>
            <person name="Zifcakova L."/>
            <person name="Wipf D."/>
            <person name="Zambonelli A."/>
            <person name="Paolocci F."/>
            <person name="Nowrousian M."/>
            <person name="Ottonello S."/>
            <person name="Baldrian P."/>
            <person name="Spatafora J.W."/>
            <person name="Henrissat B."/>
            <person name="Nagy L.G."/>
            <person name="Aury J.M."/>
            <person name="Wincker P."/>
            <person name="Grigoriev I.V."/>
            <person name="Bonfante P."/>
            <person name="Martin F.M."/>
        </authorList>
    </citation>
    <scope>NUCLEOTIDE SEQUENCE [LARGE SCALE GENOMIC DNA]</scope>
    <source>
        <strain evidence="7 8">RN42</strain>
    </source>
</reference>
<feature type="transmembrane region" description="Helical" evidence="5">
    <location>
        <begin position="185"/>
        <end position="203"/>
    </location>
</feature>
<dbReference type="STRING" id="1160509.A0A3N4HZU6"/>
<dbReference type="EC" id="2.1.1.100" evidence="5"/>
<evidence type="ECO:0000313" key="7">
    <source>
        <dbReference type="EMBL" id="RPA78717.1"/>
    </source>
</evidence>
<gene>
    <name evidence="7" type="ORF">BJ508DRAFT_363724</name>
</gene>
<proteinExistence type="inferred from homology"/>
<dbReference type="GO" id="GO:0005789">
    <property type="term" value="C:endoplasmic reticulum membrane"/>
    <property type="evidence" value="ECO:0007669"/>
    <property type="project" value="UniProtKB-SubCell"/>
</dbReference>
<keyword evidence="5" id="KW-0949">S-adenosyl-L-methionine</keyword>
<accession>A0A3N4HZU6</accession>
<dbReference type="InterPro" id="IPR007269">
    <property type="entry name" value="ICMT_MeTrfase"/>
</dbReference>
<name>A0A3N4HZU6_ASCIM</name>
<dbReference type="GO" id="GO:0032259">
    <property type="term" value="P:methylation"/>
    <property type="evidence" value="ECO:0007669"/>
    <property type="project" value="UniProtKB-KW"/>
</dbReference>
<keyword evidence="6" id="KW-0732">Signal</keyword>
<dbReference type="PANTHER" id="PTHR43847:SF1">
    <property type="entry name" value="BLL3993 PROTEIN"/>
    <property type="match status" value="1"/>
</dbReference>
<evidence type="ECO:0000313" key="8">
    <source>
        <dbReference type="Proteomes" id="UP000275078"/>
    </source>
</evidence>
<comment type="similarity">
    <text evidence="5">Belongs to the class VI-like SAM-binding methyltransferase superfamily. Isoprenylcysteine carboxyl methyltransferase family.</text>
</comment>
<keyword evidence="5" id="KW-0808">Transferase</keyword>
<dbReference type="OrthoDB" id="422086at2759"/>
<dbReference type="InterPro" id="IPR052527">
    <property type="entry name" value="Metal_cation-efflux_comp"/>
</dbReference>
<evidence type="ECO:0000256" key="1">
    <source>
        <dbReference type="ARBA" id="ARBA00004141"/>
    </source>
</evidence>
<keyword evidence="3 5" id="KW-1133">Transmembrane helix</keyword>